<accession>A0A645BRS1</accession>
<comment type="caution">
    <text evidence="1">The sequence shown here is derived from an EMBL/GenBank/DDBJ whole genome shotgun (WGS) entry which is preliminary data.</text>
</comment>
<organism evidence="1">
    <name type="scientific">bioreactor metagenome</name>
    <dbReference type="NCBI Taxonomy" id="1076179"/>
    <lineage>
        <taxon>unclassified sequences</taxon>
        <taxon>metagenomes</taxon>
        <taxon>ecological metagenomes</taxon>
    </lineage>
</organism>
<protein>
    <submittedName>
        <fullName evidence="1">Uncharacterized protein</fullName>
    </submittedName>
</protein>
<dbReference type="EMBL" id="VSSQ01021615">
    <property type="protein sequence ID" value="MPM67311.1"/>
    <property type="molecule type" value="Genomic_DNA"/>
</dbReference>
<proteinExistence type="predicted"/>
<gene>
    <name evidence="1" type="ORF">SDC9_114233</name>
</gene>
<evidence type="ECO:0000313" key="1">
    <source>
        <dbReference type="EMBL" id="MPM67311.1"/>
    </source>
</evidence>
<sequence length="138" mass="14914">MMSQVDVPITRTNVCGVIPAPTAPMWQSKAPPATTTWVVKPKRSAHSWLKLPTGLSAVSVLSNKRSLNPPKSGSSVVKKSSAGKPPHFSCHIALCPQAQRLRTISLLLLTPVIKAGNHSQYSTIEYALARTCSSWRNT</sequence>
<reference evidence="1" key="1">
    <citation type="submission" date="2019-08" db="EMBL/GenBank/DDBJ databases">
        <authorList>
            <person name="Kucharzyk K."/>
            <person name="Murdoch R.W."/>
            <person name="Higgins S."/>
            <person name="Loffler F."/>
        </authorList>
    </citation>
    <scope>NUCLEOTIDE SEQUENCE</scope>
</reference>
<name>A0A645BRS1_9ZZZZ</name>
<dbReference type="AlphaFoldDB" id="A0A645BRS1"/>